<evidence type="ECO:0000256" key="4">
    <source>
        <dbReference type="ARBA" id="ARBA00023157"/>
    </source>
</evidence>
<dbReference type="GO" id="GO:0005576">
    <property type="term" value="C:extracellular region"/>
    <property type="evidence" value="ECO:0007669"/>
    <property type="project" value="UniProtKB-SubCell"/>
</dbReference>
<keyword evidence="5" id="KW-0964">Secreted</keyword>
<keyword evidence="2" id="KW-0165">Cleavage on pair of basic residues</keyword>
<dbReference type="PRINTS" id="PR00276">
    <property type="entry name" value="INSULINFAMLY"/>
</dbReference>
<gene>
    <name evidence="9" type="ORF">NP493_871g00028</name>
</gene>
<reference evidence="9" key="1">
    <citation type="journal article" date="2023" name="Mol. Biol. Evol.">
        <title>Third-Generation Sequencing Reveals the Adaptive Role of the Epigenome in Three Deep-Sea Polychaetes.</title>
        <authorList>
            <person name="Perez M."/>
            <person name="Aroh O."/>
            <person name="Sun Y."/>
            <person name="Lan Y."/>
            <person name="Juniper S.K."/>
            <person name="Young C.R."/>
            <person name="Angers B."/>
            <person name="Qian P.Y."/>
        </authorList>
    </citation>
    <scope>NUCLEOTIDE SEQUENCE</scope>
    <source>
        <strain evidence="9">R07B-5</strain>
    </source>
</reference>
<keyword evidence="4" id="KW-1015">Disulfide bond</keyword>
<feature type="domain" description="Insulin-like" evidence="8">
    <location>
        <begin position="41"/>
        <end position="128"/>
    </location>
</feature>
<protein>
    <recommendedName>
        <fullName evidence="8">Insulin-like domain-containing protein</fullName>
    </recommendedName>
</protein>
<dbReference type="GO" id="GO:0005179">
    <property type="term" value="F:hormone activity"/>
    <property type="evidence" value="ECO:0007669"/>
    <property type="project" value="InterPro"/>
</dbReference>
<organism evidence="9 10">
    <name type="scientific">Ridgeia piscesae</name>
    <name type="common">Tubeworm</name>
    <dbReference type="NCBI Taxonomy" id="27915"/>
    <lineage>
        <taxon>Eukaryota</taxon>
        <taxon>Metazoa</taxon>
        <taxon>Spiralia</taxon>
        <taxon>Lophotrochozoa</taxon>
        <taxon>Annelida</taxon>
        <taxon>Polychaeta</taxon>
        <taxon>Sedentaria</taxon>
        <taxon>Canalipalpata</taxon>
        <taxon>Sabellida</taxon>
        <taxon>Siboglinidae</taxon>
        <taxon>Ridgeia</taxon>
    </lineage>
</organism>
<feature type="signal peptide" evidence="7">
    <location>
        <begin position="1"/>
        <end position="26"/>
    </location>
</feature>
<dbReference type="Gene3D" id="1.10.100.10">
    <property type="entry name" value="Insulin-like"/>
    <property type="match status" value="1"/>
</dbReference>
<dbReference type="SUPFAM" id="SSF56994">
    <property type="entry name" value="Insulin-like"/>
    <property type="match status" value="1"/>
</dbReference>
<keyword evidence="10" id="KW-1185">Reference proteome</keyword>
<comment type="caution">
    <text evidence="9">The sequence shown here is derived from an EMBL/GenBank/DDBJ whole genome shotgun (WGS) entry which is preliminary data.</text>
</comment>
<dbReference type="InterPro" id="IPR016179">
    <property type="entry name" value="Insulin-like"/>
</dbReference>
<evidence type="ECO:0000256" key="7">
    <source>
        <dbReference type="SAM" id="SignalP"/>
    </source>
</evidence>
<evidence type="ECO:0000256" key="3">
    <source>
        <dbReference type="ARBA" id="ARBA00022729"/>
    </source>
</evidence>
<dbReference type="EMBL" id="JAODUO010000870">
    <property type="protein sequence ID" value="KAK2173504.1"/>
    <property type="molecule type" value="Genomic_DNA"/>
</dbReference>
<feature type="compositionally biased region" description="Basic and acidic residues" evidence="6">
    <location>
        <begin position="153"/>
        <end position="166"/>
    </location>
</feature>
<dbReference type="Proteomes" id="UP001209878">
    <property type="component" value="Unassembled WGS sequence"/>
</dbReference>
<evidence type="ECO:0000256" key="2">
    <source>
        <dbReference type="ARBA" id="ARBA00022685"/>
    </source>
</evidence>
<dbReference type="InterPro" id="IPR036438">
    <property type="entry name" value="Insulin-like_sf"/>
</dbReference>
<feature type="chain" id="PRO_5042004529" description="Insulin-like domain-containing protein" evidence="7">
    <location>
        <begin position="27"/>
        <end position="203"/>
    </location>
</feature>
<dbReference type="SMART" id="SM00078">
    <property type="entry name" value="IlGF"/>
    <property type="match status" value="1"/>
</dbReference>
<evidence type="ECO:0000313" key="10">
    <source>
        <dbReference type="Proteomes" id="UP001209878"/>
    </source>
</evidence>
<proteinExistence type="inferred from homology"/>
<dbReference type="PROSITE" id="PS00262">
    <property type="entry name" value="INSULIN"/>
    <property type="match status" value="1"/>
</dbReference>
<dbReference type="InterPro" id="IPR022352">
    <property type="entry name" value="Ins/IGF/rlx"/>
</dbReference>
<dbReference type="InterPro" id="IPR022353">
    <property type="entry name" value="Insulin_CS"/>
</dbReference>
<evidence type="ECO:0000259" key="8">
    <source>
        <dbReference type="SMART" id="SM00078"/>
    </source>
</evidence>
<evidence type="ECO:0000256" key="5">
    <source>
        <dbReference type="RuleBase" id="RU000406"/>
    </source>
</evidence>
<keyword evidence="3 7" id="KW-0732">Signal</keyword>
<dbReference type="AlphaFoldDB" id="A0AAD9KLU5"/>
<comment type="similarity">
    <text evidence="1 5">Belongs to the insulin family.</text>
</comment>
<evidence type="ECO:0000313" key="9">
    <source>
        <dbReference type="EMBL" id="KAK2173504.1"/>
    </source>
</evidence>
<evidence type="ECO:0000256" key="6">
    <source>
        <dbReference type="SAM" id="MobiDB-lite"/>
    </source>
</evidence>
<feature type="region of interest" description="Disordered" evidence="6">
    <location>
        <begin position="147"/>
        <end position="185"/>
    </location>
</feature>
<comment type="subcellular location">
    <subcellularLocation>
        <location evidence="5">Secreted</location>
    </subcellularLocation>
</comment>
<evidence type="ECO:0000256" key="1">
    <source>
        <dbReference type="ARBA" id="ARBA00009034"/>
    </source>
</evidence>
<dbReference type="PANTHER" id="PTHR13647:SF4">
    <property type="entry name" value="INSULIN-LIKE PEPTIDE 1-RELATED"/>
    <property type="match status" value="1"/>
</dbReference>
<dbReference type="Pfam" id="PF00049">
    <property type="entry name" value="Insulin"/>
    <property type="match status" value="1"/>
</dbReference>
<accession>A0AAD9KLU5</accession>
<sequence length="203" mass="22965">MHGDQCRTLLLSACLVLAALVGLSEAGWERVCSIDDATSSQGVCGKQLAQMLSLVCGHRGYQGVEKRTELVSVKKREAEGRFFLPKQTAHEFLSKRGVGWQMQGKFFRGITCECCQHRCSLPELTQYCAEPLGDEKRTLFWPKYRKRSTGSDVTDRDRDRDRDRDGPAAAEPTTAQKTPYRNIRPVAFRSIPQQLRARRLRSS</sequence>
<dbReference type="PANTHER" id="PTHR13647">
    <property type="entry name" value="INSULIN-LIKE PEPTIDE 2-RELATED"/>
    <property type="match status" value="1"/>
</dbReference>
<name>A0AAD9KLU5_RIDPI</name>